<keyword evidence="3" id="KW-0574">Periplasm</keyword>
<evidence type="ECO:0000256" key="1">
    <source>
        <dbReference type="ARBA" id="ARBA00022448"/>
    </source>
</evidence>
<evidence type="ECO:0000256" key="3">
    <source>
        <dbReference type="ARBA" id="ARBA00022764"/>
    </source>
</evidence>
<dbReference type="RefSeq" id="WP_148339369.1">
    <property type="nucleotide sequence ID" value="NZ_LR699119.1"/>
</dbReference>
<keyword evidence="1" id="KW-0813">Transport</keyword>
<dbReference type="GO" id="GO:0015920">
    <property type="term" value="P:lipopolysaccharide transport"/>
    <property type="evidence" value="ECO:0007669"/>
    <property type="project" value="InterPro"/>
</dbReference>
<dbReference type="InterPro" id="IPR005653">
    <property type="entry name" value="OstA-like_N"/>
</dbReference>
<keyword evidence="2" id="KW-0732">Signal</keyword>
<evidence type="ECO:0000313" key="5">
    <source>
        <dbReference type="EMBL" id="VVC76123.1"/>
    </source>
</evidence>
<reference evidence="5 6" key="1">
    <citation type="submission" date="2019-08" db="EMBL/GenBank/DDBJ databases">
        <authorList>
            <person name="Guy L."/>
        </authorList>
    </citation>
    <scope>NUCLEOTIDE SEQUENCE [LARGE SCALE GENOMIC DNA]</scope>
    <source>
        <strain evidence="5 6">SGT-108</strain>
    </source>
</reference>
<gene>
    <name evidence="5" type="primary">lptA</name>
    <name evidence="5" type="ORF">AQUSIP_14280</name>
</gene>
<dbReference type="Pfam" id="PF03968">
    <property type="entry name" value="LptD_N"/>
    <property type="match status" value="1"/>
</dbReference>
<dbReference type="PANTHER" id="PTHR36504">
    <property type="entry name" value="LIPOPOLYSACCHARIDE EXPORT SYSTEM PROTEIN LPTA"/>
    <property type="match status" value="1"/>
</dbReference>
<feature type="domain" description="Organic solvent tolerance-like N-terminal" evidence="4">
    <location>
        <begin position="35"/>
        <end position="148"/>
    </location>
</feature>
<dbReference type="EMBL" id="LR699119">
    <property type="protein sequence ID" value="VVC76123.1"/>
    <property type="molecule type" value="Genomic_DNA"/>
</dbReference>
<dbReference type="Proteomes" id="UP000324194">
    <property type="component" value="Chromosome 1"/>
</dbReference>
<dbReference type="OrthoDB" id="5295619at2"/>
<dbReference type="InterPro" id="IPR052037">
    <property type="entry name" value="LPS_export_LptA"/>
</dbReference>
<evidence type="ECO:0000256" key="2">
    <source>
        <dbReference type="ARBA" id="ARBA00022729"/>
    </source>
</evidence>
<dbReference type="AlphaFoldDB" id="A0A5E4PI97"/>
<organism evidence="5 6">
    <name type="scientific">Aquicella siphonis</name>
    <dbReference type="NCBI Taxonomy" id="254247"/>
    <lineage>
        <taxon>Bacteria</taxon>
        <taxon>Pseudomonadati</taxon>
        <taxon>Pseudomonadota</taxon>
        <taxon>Gammaproteobacteria</taxon>
        <taxon>Legionellales</taxon>
        <taxon>Coxiellaceae</taxon>
        <taxon>Aquicella</taxon>
    </lineage>
</organism>
<sequence length="169" mass="18931">MYPAHKTSTLFVMLVLLIVPALTFALDSDSQAKLHIVADSGTYNFKTGVDVYEGHVKIDQGTTHITADKLITKKNSRHKIEEATAYGMQTLAHFWTLPKLGEPEIHARAKIIKFYPLETNVSLEHDVRVIQGENSFQGEVIHYNSNEQTITLPASLNGRAVLVYNPEKQ</sequence>
<dbReference type="KEGG" id="asip:AQUSIP_14280"/>
<name>A0A5E4PI97_9COXI</name>
<dbReference type="Gene3D" id="2.60.450.10">
    <property type="entry name" value="Lipopolysaccharide (LPS) transport protein A like domain"/>
    <property type="match status" value="1"/>
</dbReference>
<dbReference type="GO" id="GO:0030288">
    <property type="term" value="C:outer membrane-bounded periplasmic space"/>
    <property type="evidence" value="ECO:0007669"/>
    <property type="project" value="TreeGrafter"/>
</dbReference>
<dbReference type="GO" id="GO:0001530">
    <property type="term" value="F:lipopolysaccharide binding"/>
    <property type="evidence" value="ECO:0007669"/>
    <property type="project" value="InterPro"/>
</dbReference>
<keyword evidence="6" id="KW-1185">Reference proteome</keyword>
<accession>A0A5E4PI97</accession>
<dbReference type="InterPro" id="IPR014340">
    <property type="entry name" value="LptA"/>
</dbReference>
<dbReference type="NCBIfam" id="TIGR03002">
    <property type="entry name" value="outer_YhbN_LptA"/>
    <property type="match status" value="1"/>
</dbReference>
<evidence type="ECO:0000313" key="6">
    <source>
        <dbReference type="Proteomes" id="UP000324194"/>
    </source>
</evidence>
<proteinExistence type="predicted"/>
<protein>
    <submittedName>
        <fullName evidence="5">Lipopolysaccharide export system protein LptA</fullName>
    </submittedName>
</protein>
<dbReference type="GO" id="GO:0017089">
    <property type="term" value="F:glycolipid transfer activity"/>
    <property type="evidence" value="ECO:0007669"/>
    <property type="project" value="TreeGrafter"/>
</dbReference>
<dbReference type="PANTHER" id="PTHR36504:SF1">
    <property type="entry name" value="LIPOPOLYSACCHARIDE EXPORT SYSTEM PROTEIN LPTA"/>
    <property type="match status" value="1"/>
</dbReference>
<dbReference type="GO" id="GO:0009279">
    <property type="term" value="C:cell outer membrane"/>
    <property type="evidence" value="ECO:0007669"/>
    <property type="project" value="TreeGrafter"/>
</dbReference>
<evidence type="ECO:0000259" key="4">
    <source>
        <dbReference type="Pfam" id="PF03968"/>
    </source>
</evidence>